<dbReference type="GO" id="GO:0000166">
    <property type="term" value="F:nucleotide binding"/>
    <property type="evidence" value="ECO:0007669"/>
    <property type="project" value="UniProtKB-KW"/>
</dbReference>
<dbReference type="SFLD" id="SFLDS00003">
    <property type="entry name" value="Haloacid_Dehalogenase"/>
    <property type="match status" value="1"/>
</dbReference>
<sequence length="275" mass="31421">MPNLTNENIYMKNSNNVIKKIKKIREDGIDKLQVVSDFDLTMTKQHVNGKDVLSSFGIFYRCKQLPQTIKDSSTILYQKYRPIEVDPHLALDEKIRAMEDWMQKTETMLQGIDFDKSEINEVAKIYGTSLRDGTMPLIQRLNVANVPVLVFSAGLGDVVKAVLENHNILLDNVKIISNFLKFKNNKIDGFKNDPLIHVFNKNEKALDPDYFKVLEDRTNVILMGDMTGDATMADGVKLAETILKIGFLYDNVRTKKIYSSQSSSFLFFGRIAWKI</sequence>
<comment type="catalytic activity">
    <reaction evidence="1">
        <text>a ribonucleoside 5'-phosphate + H2O = a ribonucleoside + phosphate</text>
        <dbReference type="Rhea" id="RHEA:12484"/>
        <dbReference type="ChEBI" id="CHEBI:15377"/>
        <dbReference type="ChEBI" id="CHEBI:18254"/>
        <dbReference type="ChEBI" id="CHEBI:43474"/>
        <dbReference type="ChEBI" id="CHEBI:58043"/>
        <dbReference type="EC" id="3.1.3.5"/>
    </reaction>
</comment>
<organism evidence="9 10">
    <name type="scientific">Aphidius gifuensis</name>
    <name type="common">Parasitoid wasp</name>
    <dbReference type="NCBI Taxonomy" id="684658"/>
    <lineage>
        <taxon>Eukaryota</taxon>
        <taxon>Metazoa</taxon>
        <taxon>Ecdysozoa</taxon>
        <taxon>Arthropoda</taxon>
        <taxon>Hexapoda</taxon>
        <taxon>Insecta</taxon>
        <taxon>Pterygota</taxon>
        <taxon>Neoptera</taxon>
        <taxon>Endopterygota</taxon>
        <taxon>Hymenoptera</taxon>
        <taxon>Apocrita</taxon>
        <taxon>Ichneumonoidea</taxon>
        <taxon>Braconidae</taxon>
        <taxon>Aphidiinae</taxon>
        <taxon>Aphidius</taxon>
    </lineage>
</organism>
<keyword evidence="10" id="KW-1185">Reference proteome</keyword>
<dbReference type="PANTHER" id="PTHR13045:SF0">
    <property type="entry name" value="7-METHYLGUANOSINE PHOSPHATE-SPECIFIC 5'-NUCLEOTIDASE"/>
    <property type="match status" value="1"/>
</dbReference>
<dbReference type="InterPro" id="IPR006434">
    <property type="entry name" value="Pyrimidine_nucleotidase_eu"/>
</dbReference>
<dbReference type="Proteomes" id="UP000639338">
    <property type="component" value="Unassembled WGS sequence"/>
</dbReference>
<dbReference type="InterPro" id="IPR036412">
    <property type="entry name" value="HAD-like_sf"/>
</dbReference>
<dbReference type="SFLD" id="SFLDG01128">
    <property type="entry name" value="C1.4:_5'-Nucleotidase_Like"/>
    <property type="match status" value="1"/>
</dbReference>
<dbReference type="SUPFAM" id="SSF56784">
    <property type="entry name" value="HAD-like"/>
    <property type="match status" value="1"/>
</dbReference>
<comment type="similarity">
    <text evidence="2">Belongs to the pyrimidine 5'-nucleotidase family.</text>
</comment>
<accession>A0A834XQZ4</accession>
<protein>
    <recommendedName>
        <fullName evidence="3">5'-nucleotidase</fullName>
        <ecNumber evidence="3">3.1.3.5</ecNumber>
    </recommendedName>
</protein>
<evidence type="ECO:0000256" key="8">
    <source>
        <dbReference type="ARBA" id="ARBA00023080"/>
    </source>
</evidence>
<keyword evidence="8" id="KW-0546">Nucleotide metabolism</keyword>
<keyword evidence="5" id="KW-0547">Nucleotide-binding</keyword>
<dbReference type="EC" id="3.1.3.5" evidence="3"/>
<evidence type="ECO:0000256" key="4">
    <source>
        <dbReference type="ARBA" id="ARBA00022723"/>
    </source>
</evidence>
<name>A0A834XQZ4_APHGI</name>
<evidence type="ECO:0000313" key="9">
    <source>
        <dbReference type="EMBL" id="KAF7990621.1"/>
    </source>
</evidence>
<evidence type="ECO:0000256" key="3">
    <source>
        <dbReference type="ARBA" id="ARBA00012643"/>
    </source>
</evidence>
<gene>
    <name evidence="9" type="ORF">HCN44_000426</name>
</gene>
<evidence type="ECO:0000256" key="6">
    <source>
        <dbReference type="ARBA" id="ARBA00022801"/>
    </source>
</evidence>
<dbReference type="GO" id="GO:0000287">
    <property type="term" value="F:magnesium ion binding"/>
    <property type="evidence" value="ECO:0007669"/>
    <property type="project" value="InterPro"/>
</dbReference>
<keyword evidence="7" id="KW-0460">Magnesium</keyword>
<dbReference type="Gene3D" id="1.10.150.340">
    <property type="entry name" value="Pyrimidine 5'-nucleotidase (UMPH-1), N-terminal domain"/>
    <property type="match status" value="1"/>
</dbReference>
<dbReference type="FunFam" id="1.10.150.340:FF:000001">
    <property type="entry name" value="Cytosolic 5-nucleotidase 3-like"/>
    <property type="match status" value="1"/>
</dbReference>
<dbReference type="PANTHER" id="PTHR13045">
    <property type="entry name" value="5'-NUCLEOTIDASE"/>
    <property type="match status" value="1"/>
</dbReference>
<proteinExistence type="inferred from homology"/>
<evidence type="ECO:0000256" key="7">
    <source>
        <dbReference type="ARBA" id="ARBA00022842"/>
    </source>
</evidence>
<evidence type="ECO:0000256" key="2">
    <source>
        <dbReference type="ARBA" id="ARBA00008389"/>
    </source>
</evidence>
<dbReference type="Pfam" id="PF05822">
    <property type="entry name" value="UMPH-1"/>
    <property type="match status" value="1"/>
</dbReference>
<dbReference type="GO" id="GO:0008253">
    <property type="term" value="F:5'-nucleotidase activity"/>
    <property type="evidence" value="ECO:0007669"/>
    <property type="project" value="UniProtKB-EC"/>
</dbReference>
<evidence type="ECO:0000313" key="10">
    <source>
        <dbReference type="Proteomes" id="UP000639338"/>
    </source>
</evidence>
<dbReference type="EMBL" id="JACMRX010000004">
    <property type="protein sequence ID" value="KAF7990621.1"/>
    <property type="molecule type" value="Genomic_DNA"/>
</dbReference>
<dbReference type="GO" id="GO:0005737">
    <property type="term" value="C:cytoplasm"/>
    <property type="evidence" value="ECO:0007669"/>
    <property type="project" value="InterPro"/>
</dbReference>
<evidence type="ECO:0000256" key="5">
    <source>
        <dbReference type="ARBA" id="ARBA00022741"/>
    </source>
</evidence>
<dbReference type="InterPro" id="IPR023214">
    <property type="entry name" value="HAD_sf"/>
</dbReference>
<dbReference type="Gene3D" id="3.40.50.1000">
    <property type="entry name" value="HAD superfamily/HAD-like"/>
    <property type="match status" value="1"/>
</dbReference>
<dbReference type="GO" id="GO:0009117">
    <property type="term" value="P:nucleotide metabolic process"/>
    <property type="evidence" value="ECO:0007669"/>
    <property type="project" value="UniProtKB-KW"/>
</dbReference>
<dbReference type="AlphaFoldDB" id="A0A834XQZ4"/>
<keyword evidence="6" id="KW-0378">Hydrolase</keyword>
<reference evidence="9 10" key="1">
    <citation type="submission" date="2020-08" db="EMBL/GenBank/DDBJ databases">
        <title>Aphidius gifuensis genome sequencing and assembly.</title>
        <authorList>
            <person name="Du Z."/>
        </authorList>
    </citation>
    <scope>NUCLEOTIDE SEQUENCE [LARGE SCALE GENOMIC DNA]</scope>
    <source>
        <strain evidence="9">YNYX2018</strain>
        <tissue evidence="9">Adults</tissue>
    </source>
</reference>
<evidence type="ECO:0000256" key="1">
    <source>
        <dbReference type="ARBA" id="ARBA00000815"/>
    </source>
</evidence>
<keyword evidence="4" id="KW-0479">Metal-binding</keyword>
<comment type="caution">
    <text evidence="9">The sequence shown here is derived from an EMBL/GenBank/DDBJ whole genome shotgun (WGS) entry which is preliminary data.</text>
</comment>
<dbReference type="OrthoDB" id="10014216at2759"/>